<feature type="region of interest" description="Disordered" evidence="2">
    <location>
        <begin position="646"/>
        <end position="727"/>
    </location>
</feature>
<evidence type="ECO:0000313" key="3">
    <source>
        <dbReference type="EMBL" id="KAJ3474952.1"/>
    </source>
</evidence>
<feature type="region of interest" description="Disordered" evidence="2">
    <location>
        <begin position="576"/>
        <end position="628"/>
    </location>
</feature>
<dbReference type="Gene3D" id="1.10.287.620">
    <property type="entry name" value="Helix Hairpins"/>
    <property type="match status" value="1"/>
</dbReference>
<protein>
    <submittedName>
        <fullName evidence="3">Uncharacterized protein</fullName>
    </submittedName>
</protein>
<organism evidence="3 4">
    <name type="scientific">Meripilus lineatus</name>
    <dbReference type="NCBI Taxonomy" id="2056292"/>
    <lineage>
        <taxon>Eukaryota</taxon>
        <taxon>Fungi</taxon>
        <taxon>Dikarya</taxon>
        <taxon>Basidiomycota</taxon>
        <taxon>Agaricomycotina</taxon>
        <taxon>Agaricomycetes</taxon>
        <taxon>Polyporales</taxon>
        <taxon>Meripilaceae</taxon>
        <taxon>Meripilus</taxon>
    </lineage>
</organism>
<feature type="coiled-coil region" evidence="1">
    <location>
        <begin position="333"/>
        <end position="374"/>
    </location>
</feature>
<accession>A0AAD5Y8G7</accession>
<feature type="compositionally biased region" description="Low complexity" evidence="2">
    <location>
        <begin position="661"/>
        <end position="690"/>
    </location>
</feature>
<feature type="compositionally biased region" description="Pro residues" evidence="2">
    <location>
        <begin position="589"/>
        <end position="601"/>
    </location>
</feature>
<keyword evidence="4" id="KW-1185">Reference proteome</keyword>
<name>A0AAD5Y8G7_9APHY</name>
<evidence type="ECO:0000256" key="1">
    <source>
        <dbReference type="SAM" id="Coils"/>
    </source>
</evidence>
<feature type="compositionally biased region" description="Basic residues" evidence="2">
    <location>
        <begin position="701"/>
        <end position="716"/>
    </location>
</feature>
<evidence type="ECO:0000313" key="4">
    <source>
        <dbReference type="Proteomes" id="UP001212997"/>
    </source>
</evidence>
<keyword evidence="1" id="KW-0175">Coiled coil</keyword>
<dbReference type="PANTHER" id="PTHR23159:SF31">
    <property type="entry name" value="CENTROSOME-ASSOCIATED PROTEIN CEP250 ISOFORM X1"/>
    <property type="match status" value="1"/>
</dbReference>
<proteinExistence type="predicted"/>
<sequence length="727" mass="80859">MSELMDGTFRAKIRRLDFNAFKDRVEDTITSKSPPFQPKPVALVTQEIYKNNFRLSEEKARAVADVAHYKSVITVFQNKIDEKDASIQSLSGNVTSLKDKCKALNSQLRDSQSREDAAIGLSQETQTRLTGVEDDLRKSNAEASDLKAHNELLSKQHAVEMDLVRAQRDDLQNKLDSTGNALQEEKAKVFEISQDLEGAKLETKAVENERAKVVTKLSAALDELTEVKARLAHETAEKTRLQAELKAALDIIAQQNTLIQQKDDALLRMQDEMEDAKEKSASVLEELREKFEVAEDQIAGMKSKMATLFADLAASTSLVDSMTVELQLRSEEVDQHKTQIEVLRADAVAKEKELGDARDELKGVEGRLDEAYADCANLNALLAEKDTKIDVTMIRCKSFEEEFAAYREKAEKDAQHAKDTIESLNQQIRVAQEEKENTVTQLSSVRLELDDTKAQLVDANERNISLSDSLMEQQDNLLKAQAFLDTASNDLRVEKLSHRASITVAEVEKDELLQKVSERDETIARLSKDQEVVEQKFAQLVKAKEIVEEEYSNTAADFERIRTDFATLQEKLKNYENVHSTPARTTLPTPAPTPTPTPPPVISSLPSTPTKSESENPPTPVSNTRRRAPQIQSQFIRTLVLNQAKSNSNNQSGVVPRESADTPPATPASTADSLPSGESSSSVQPEESPVPSTPTPEAKTGRRRRRNRHFNRKKKNAQAAGTGSSLD</sequence>
<dbReference type="PANTHER" id="PTHR23159">
    <property type="entry name" value="CENTROSOMAL PROTEIN 2"/>
    <property type="match status" value="1"/>
</dbReference>
<dbReference type="EMBL" id="JANAWD010000946">
    <property type="protein sequence ID" value="KAJ3474952.1"/>
    <property type="molecule type" value="Genomic_DNA"/>
</dbReference>
<reference evidence="3" key="1">
    <citation type="submission" date="2022-07" db="EMBL/GenBank/DDBJ databases">
        <title>Genome Sequence of Physisporinus lineatus.</title>
        <authorList>
            <person name="Buettner E."/>
        </authorList>
    </citation>
    <scope>NUCLEOTIDE SEQUENCE</scope>
    <source>
        <strain evidence="3">VT162</strain>
    </source>
</reference>
<feature type="coiled-coil region" evidence="1">
    <location>
        <begin position="87"/>
        <end position="188"/>
    </location>
</feature>
<feature type="coiled-coil region" evidence="1">
    <location>
        <begin position="214"/>
        <end position="304"/>
    </location>
</feature>
<gene>
    <name evidence="3" type="ORF">NLI96_g12154</name>
</gene>
<comment type="caution">
    <text evidence="3">The sequence shown here is derived from an EMBL/GenBank/DDBJ whole genome shotgun (WGS) entry which is preliminary data.</text>
</comment>
<feature type="coiled-coil region" evidence="1">
    <location>
        <begin position="407"/>
        <end position="462"/>
    </location>
</feature>
<dbReference type="AlphaFoldDB" id="A0AAD5Y8G7"/>
<dbReference type="SUPFAM" id="SSF57997">
    <property type="entry name" value="Tropomyosin"/>
    <property type="match status" value="1"/>
</dbReference>
<evidence type="ECO:0000256" key="2">
    <source>
        <dbReference type="SAM" id="MobiDB-lite"/>
    </source>
</evidence>
<dbReference type="Proteomes" id="UP001212997">
    <property type="component" value="Unassembled WGS sequence"/>
</dbReference>